<dbReference type="InterPro" id="IPR024975">
    <property type="entry name" value="NOV_C"/>
</dbReference>
<feature type="domain" description="VWFA" evidence="2">
    <location>
        <begin position="7"/>
        <end position="189"/>
    </location>
</feature>
<evidence type="ECO:0000256" key="1">
    <source>
        <dbReference type="SAM" id="Coils"/>
    </source>
</evidence>
<evidence type="ECO:0000259" key="2">
    <source>
        <dbReference type="PROSITE" id="PS50234"/>
    </source>
</evidence>
<dbReference type="Pfam" id="PF00092">
    <property type="entry name" value="VWA"/>
    <property type="match status" value="1"/>
</dbReference>
<keyword evidence="1" id="KW-0175">Coiled coil</keyword>
<sequence length="414" mass="47621">MQSITDILIDFSASMSEKLSLTKSVLLNDVIPYIDYSSKLGLKTFSATKEKKPIIKTILPLSITNKEQILHAVQSLANPNGNTPIAAAIKESIDCLKEYPAFDKKIILITDGEENCGGNYENEVKRANMDGINCHIHIIGIGLQTESIRHATNISISSKGTFSSIPYNAGIGYNQTAIKQNLSNFYAAIQIPKPITQPINIQEKEAEVPIVVKQIVLENNINKDSEKSKEENLPKDIFDNNDSILKNIVDEIREIKNELKALKKEKQEELNFEEDSELNEKVRKNSEEYVYELLKKKYYERVVWLNEMGESYANYDFEIRDLDNSIEMYIECKGTTQNQSTFYLTKEEWRLFLNNTKNYQIYFVRNTFNNPSHVYIDNLMDWILKGKIVPYLLDKQNVKKERVVLTIISLTFDK</sequence>
<name>A0A5J4SV97_9ZZZZ</name>
<dbReference type="InterPro" id="IPR036465">
    <property type="entry name" value="vWFA_dom_sf"/>
</dbReference>
<gene>
    <name evidence="3" type="ORF">EZS27_003433</name>
</gene>
<feature type="coiled-coil region" evidence="1">
    <location>
        <begin position="245"/>
        <end position="276"/>
    </location>
</feature>
<dbReference type="Gene3D" id="3.40.50.410">
    <property type="entry name" value="von Willebrand factor, type A domain"/>
    <property type="match status" value="1"/>
</dbReference>
<proteinExistence type="predicted"/>
<comment type="caution">
    <text evidence="3">The sequence shown here is derived from an EMBL/GenBank/DDBJ whole genome shotgun (WGS) entry which is preliminary data.</text>
</comment>
<dbReference type="PROSITE" id="PS50234">
    <property type="entry name" value="VWFA"/>
    <property type="match status" value="1"/>
</dbReference>
<reference evidence="3" key="1">
    <citation type="submission" date="2019-03" db="EMBL/GenBank/DDBJ databases">
        <title>Single cell metagenomics reveals metabolic interactions within the superorganism composed of flagellate Streblomastix strix and complex community of Bacteroidetes bacteria on its surface.</title>
        <authorList>
            <person name="Treitli S.C."/>
            <person name="Kolisko M."/>
            <person name="Husnik F."/>
            <person name="Keeling P."/>
            <person name="Hampl V."/>
        </authorList>
    </citation>
    <scope>NUCLEOTIDE SEQUENCE</scope>
    <source>
        <strain evidence="3">STM</strain>
    </source>
</reference>
<dbReference type="SUPFAM" id="SSF53300">
    <property type="entry name" value="vWA-like"/>
    <property type="match status" value="1"/>
</dbReference>
<dbReference type="EMBL" id="SNRY01000053">
    <property type="protein sequence ID" value="KAA6349130.1"/>
    <property type="molecule type" value="Genomic_DNA"/>
</dbReference>
<evidence type="ECO:0000313" key="3">
    <source>
        <dbReference type="EMBL" id="KAA6349130.1"/>
    </source>
</evidence>
<dbReference type="InterPro" id="IPR002035">
    <property type="entry name" value="VWF_A"/>
</dbReference>
<protein>
    <recommendedName>
        <fullName evidence="2">VWFA domain-containing protein</fullName>
    </recommendedName>
</protein>
<dbReference type="Pfam" id="PF13020">
    <property type="entry name" value="NOV_C"/>
    <property type="match status" value="1"/>
</dbReference>
<dbReference type="SMART" id="SM00327">
    <property type="entry name" value="VWA"/>
    <property type="match status" value="1"/>
</dbReference>
<accession>A0A5J4SV97</accession>
<dbReference type="AlphaFoldDB" id="A0A5J4SV97"/>
<dbReference type="CDD" id="cd00198">
    <property type="entry name" value="vWFA"/>
    <property type="match status" value="1"/>
</dbReference>
<organism evidence="3">
    <name type="scientific">termite gut metagenome</name>
    <dbReference type="NCBI Taxonomy" id="433724"/>
    <lineage>
        <taxon>unclassified sequences</taxon>
        <taxon>metagenomes</taxon>
        <taxon>organismal metagenomes</taxon>
    </lineage>
</organism>